<dbReference type="AlphaFoldDB" id="A0A915HGW2"/>
<proteinExistence type="predicted"/>
<keyword evidence="2" id="KW-0238">DNA-binding</keyword>
<keyword evidence="4" id="KW-0804">Transcription</keyword>
<dbReference type="PANTHER" id="PTHR24411">
    <property type="entry name" value="NUCLEAR FACTOR ERYTHROID 2-RELATED FACTOR"/>
    <property type="match status" value="1"/>
</dbReference>
<evidence type="ECO:0000256" key="7">
    <source>
        <dbReference type="SAM" id="MobiDB-lite"/>
    </source>
</evidence>
<dbReference type="InterPro" id="IPR047167">
    <property type="entry name" value="NFE2-like"/>
</dbReference>
<dbReference type="PANTHER" id="PTHR24411:SF55">
    <property type="entry name" value="SEGMENTATION PROTEIN CAP'N'COLLAR"/>
    <property type="match status" value="1"/>
</dbReference>
<dbReference type="SMART" id="SM00338">
    <property type="entry name" value="BRLZ"/>
    <property type="match status" value="1"/>
</dbReference>
<dbReference type="Gene3D" id="1.10.880.10">
    <property type="entry name" value="Transcription factor, Skn-1-like, DNA-binding domain"/>
    <property type="match status" value="1"/>
</dbReference>
<evidence type="ECO:0000313" key="9">
    <source>
        <dbReference type="Proteomes" id="UP000887565"/>
    </source>
</evidence>
<dbReference type="Pfam" id="PF03131">
    <property type="entry name" value="bZIP_Maf"/>
    <property type="match status" value="1"/>
</dbReference>
<dbReference type="InterPro" id="IPR008917">
    <property type="entry name" value="TF_DNA-bd_sf"/>
</dbReference>
<keyword evidence="3" id="KW-0010">Activator</keyword>
<keyword evidence="6" id="KW-0175">Coiled coil</keyword>
<dbReference type="InterPro" id="IPR004826">
    <property type="entry name" value="bZIP_Maf"/>
</dbReference>
<dbReference type="GO" id="GO:0005634">
    <property type="term" value="C:nucleus"/>
    <property type="evidence" value="ECO:0007669"/>
    <property type="project" value="TreeGrafter"/>
</dbReference>
<dbReference type="PROSITE" id="PS50217">
    <property type="entry name" value="BZIP"/>
    <property type="match status" value="1"/>
</dbReference>
<feature type="region of interest" description="Disordered" evidence="7">
    <location>
        <begin position="278"/>
        <end position="305"/>
    </location>
</feature>
<keyword evidence="1" id="KW-0805">Transcription regulation</keyword>
<evidence type="ECO:0000313" key="10">
    <source>
        <dbReference type="WBParaSite" id="nRc.2.0.1.t00865-RA"/>
    </source>
</evidence>
<organism evidence="9 10">
    <name type="scientific">Romanomermis culicivorax</name>
    <name type="common">Nematode worm</name>
    <dbReference type="NCBI Taxonomy" id="13658"/>
    <lineage>
        <taxon>Eukaryota</taxon>
        <taxon>Metazoa</taxon>
        <taxon>Ecdysozoa</taxon>
        <taxon>Nematoda</taxon>
        <taxon>Enoplea</taxon>
        <taxon>Dorylaimia</taxon>
        <taxon>Mermithida</taxon>
        <taxon>Mermithoidea</taxon>
        <taxon>Mermithidae</taxon>
        <taxon>Romanomermis</taxon>
    </lineage>
</organism>
<name>A0A915HGW2_ROMCU</name>
<evidence type="ECO:0000256" key="3">
    <source>
        <dbReference type="ARBA" id="ARBA00023159"/>
    </source>
</evidence>
<dbReference type="GO" id="GO:0000981">
    <property type="term" value="F:DNA-binding transcription factor activity, RNA polymerase II-specific"/>
    <property type="evidence" value="ECO:0007669"/>
    <property type="project" value="TreeGrafter"/>
</dbReference>
<keyword evidence="9" id="KW-1185">Reference proteome</keyword>
<dbReference type="WBParaSite" id="nRc.2.0.1.t00865-RA">
    <property type="protein sequence ID" value="nRc.2.0.1.t00865-RA"/>
    <property type="gene ID" value="nRc.2.0.1.g00865"/>
</dbReference>
<dbReference type="InterPro" id="IPR004827">
    <property type="entry name" value="bZIP"/>
</dbReference>
<dbReference type="Proteomes" id="UP000887565">
    <property type="component" value="Unplaced"/>
</dbReference>
<evidence type="ECO:0000256" key="4">
    <source>
        <dbReference type="ARBA" id="ARBA00023163"/>
    </source>
</evidence>
<reference evidence="10" key="1">
    <citation type="submission" date="2022-11" db="UniProtKB">
        <authorList>
            <consortium name="WormBaseParasite"/>
        </authorList>
    </citation>
    <scope>IDENTIFICATION</scope>
</reference>
<evidence type="ECO:0000256" key="2">
    <source>
        <dbReference type="ARBA" id="ARBA00023125"/>
    </source>
</evidence>
<evidence type="ECO:0000256" key="6">
    <source>
        <dbReference type="SAM" id="Coils"/>
    </source>
</evidence>
<protein>
    <submittedName>
        <fullName evidence="10">BZIP domain-containing protein</fullName>
    </submittedName>
</protein>
<evidence type="ECO:0000256" key="1">
    <source>
        <dbReference type="ARBA" id="ARBA00023015"/>
    </source>
</evidence>
<feature type="coiled-coil region" evidence="6">
    <location>
        <begin position="623"/>
        <end position="664"/>
    </location>
</feature>
<keyword evidence="5" id="KW-0539">Nucleus</keyword>
<accession>A0A915HGW2</accession>
<evidence type="ECO:0000259" key="8">
    <source>
        <dbReference type="PROSITE" id="PS50217"/>
    </source>
</evidence>
<feature type="domain" description="BZIP" evidence="8">
    <location>
        <begin position="600"/>
        <end position="650"/>
    </location>
</feature>
<dbReference type="SUPFAM" id="SSF47454">
    <property type="entry name" value="A DNA-binding domain in eukaryotic transcription factors"/>
    <property type="match status" value="1"/>
</dbReference>
<sequence>MLNKGMTTKYAQDYYNFLALMCLVHCLLPPVPLLDFQFSKSIRRLPPESSLKNRIRETPFDNIIFENPWNRLLKIDSLFDKITTDRELTGSNISAYIYTEIEHVPTNAAVGRRNLAENSTFGAAAGRVVNELSLEDIDLIDCLWRQDIDAEKGVFSSIQPPEYQYQTDLVVLSEKNVLQSNRLQLSVVDREISPEIDSDRGFLSTEDYKYLKQTLMGDFSAIDSENGPAKVDPLFSDYDNALWRNNNREVSCRGAANNGTESDFSNLNNILHNNTMDDDAGIDAKNTTIQPGVGNSHDEGYESNDLSSPFNEFFNEKHGEMLAFWDDSPENNVSPMQRLSESSMASLNTQPDFIAAVPSVIQPARSFTPFSDHSSSNSYLSSSNTTDFQTGDRFSAQNQCFWFGNSEPSTSTGHRSTTDFHATSSVSLSSRSQNIDSQSSSVLSTSPFYRSAITGDEIIHDHTYFSINGDENFIRHRPVAIEQENVETGDENLHIIDAIKEEIVDEEEISSTTHNVWVGAEEIAPPSTSLAMFRYQTAVSLGIQQPERQQIFAPSRRDEDLLRQYRITLSAWDINNMPAEELQRLLNVGGYSPGQSEIIRAVRRRGRNKVAAQFCRQRRYDAVRRLETEVEILQHELDVLSQKQEKLLKEKDDELRAIQKLSAKNKRPS</sequence>
<evidence type="ECO:0000256" key="5">
    <source>
        <dbReference type="ARBA" id="ARBA00023242"/>
    </source>
</evidence>
<dbReference type="GO" id="GO:0000978">
    <property type="term" value="F:RNA polymerase II cis-regulatory region sequence-specific DNA binding"/>
    <property type="evidence" value="ECO:0007669"/>
    <property type="project" value="InterPro"/>
</dbReference>